<feature type="transmembrane region" description="Helical" evidence="7">
    <location>
        <begin position="133"/>
        <end position="158"/>
    </location>
</feature>
<dbReference type="AlphaFoldDB" id="A0A6J4UIB3"/>
<name>A0A6J4UIB3_9BACT</name>
<feature type="transmembrane region" description="Helical" evidence="7">
    <location>
        <begin position="282"/>
        <end position="308"/>
    </location>
</feature>
<reference evidence="9" key="1">
    <citation type="submission" date="2020-02" db="EMBL/GenBank/DDBJ databases">
        <authorList>
            <person name="Meier V. D."/>
        </authorList>
    </citation>
    <scope>NUCLEOTIDE SEQUENCE</scope>
    <source>
        <strain evidence="9">AVDCRST_MAG33</strain>
    </source>
</reference>
<feature type="domain" description="ABC transmembrane type-1" evidence="8">
    <location>
        <begin position="94"/>
        <end position="301"/>
    </location>
</feature>
<evidence type="ECO:0000256" key="4">
    <source>
        <dbReference type="ARBA" id="ARBA00022692"/>
    </source>
</evidence>
<dbReference type="SUPFAM" id="SSF161098">
    <property type="entry name" value="MetI-like"/>
    <property type="match status" value="1"/>
</dbReference>
<comment type="subcellular location">
    <subcellularLocation>
        <location evidence="1 7">Cell membrane</location>
        <topology evidence="1 7">Multi-pass membrane protein</topology>
    </subcellularLocation>
</comment>
<evidence type="ECO:0000256" key="3">
    <source>
        <dbReference type="ARBA" id="ARBA00022475"/>
    </source>
</evidence>
<keyword evidence="3" id="KW-1003">Cell membrane</keyword>
<organism evidence="9">
    <name type="scientific">uncultured Thermomicrobiales bacterium</name>
    <dbReference type="NCBI Taxonomy" id="1645740"/>
    <lineage>
        <taxon>Bacteria</taxon>
        <taxon>Pseudomonadati</taxon>
        <taxon>Thermomicrobiota</taxon>
        <taxon>Thermomicrobia</taxon>
        <taxon>Thermomicrobiales</taxon>
        <taxon>environmental samples</taxon>
    </lineage>
</organism>
<dbReference type="PROSITE" id="PS50928">
    <property type="entry name" value="ABC_TM1"/>
    <property type="match status" value="1"/>
</dbReference>
<evidence type="ECO:0000313" key="9">
    <source>
        <dbReference type="EMBL" id="CAA9551620.1"/>
    </source>
</evidence>
<dbReference type="Gene3D" id="1.10.3720.10">
    <property type="entry name" value="MetI-like"/>
    <property type="match status" value="1"/>
</dbReference>
<dbReference type="InterPro" id="IPR045621">
    <property type="entry name" value="BPD_transp_1_N"/>
</dbReference>
<feature type="transmembrane region" description="Helical" evidence="7">
    <location>
        <begin position="12"/>
        <end position="30"/>
    </location>
</feature>
<evidence type="ECO:0000256" key="1">
    <source>
        <dbReference type="ARBA" id="ARBA00004651"/>
    </source>
</evidence>
<protein>
    <submittedName>
        <fullName evidence="9">Dipeptide transport system permease protein DppB</fullName>
    </submittedName>
</protein>
<keyword evidence="2 7" id="KW-0813">Transport</keyword>
<dbReference type="EMBL" id="CADCWK010000084">
    <property type="protein sequence ID" value="CAA9551620.1"/>
    <property type="molecule type" value="Genomic_DNA"/>
</dbReference>
<dbReference type="GO" id="GO:0005886">
    <property type="term" value="C:plasma membrane"/>
    <property type="evidence" value="ECO:0007669"/>
    <property type="project" value="UniProtKB-SubCell"/>
</dbReference>
<dbReference type="InterPro" id="IPR035906">
    <property type="entry name" value="MetI-like_sf"/>
</dbReference>
<dbReference type="Pfam" id="PF19300">
    <property type="entry name" value="BPD_transp_1_N"/>
    <property type="match status" value="1"/>
</dbReference>
<comment type="similarity">
    <text evidence="7">Belongs to the binding-protein-dependent transport system permease family.</text>
</comment>
<evidence type="ECO:0000256" key="5">
    <source>
        <dbReference type="ARBA" id="ARBA00022989"/>
    </source>
</evidence>
<dbReference type="InterPro" id="IPR000515">
    <property type="entry name" value="MetI-like"/>
</dbReference>
<dbReference type="Pfam" id="PF00528">
    <property type="entry name" value="BPD_transp_1"/>
    <property type="match status" value="1"/>
</dbReference>
<evidence type="ECO:0000256" key="2">
    <source>
        <dbReference type="ARBA" id="ARBA00022448"/>
    </source>
</evidence>
<proteinExistence type="inferred from homology"/>
<evidence type="ECO:0000256" key="7">
    <source>
        <dbReference type="RuleBase" id="RU363032"/>
    </source>
</evidence>
<dbReference type="PANTHER" id="PTHR43163:SF6">
    <property type="entry name" value="DIPEPTIDE TRANSPORT SYSTEM PERMEASE PROTEIN DPPB-RELATED"/>
    <property type="match status" value="1"/>
</dbReference>
<keyword evidence="4 7" id="KW-0812">Transmembrane</keyword>
<keyword evidence="6 7" id="KW-0472">Membrane</keyword>
<dbReference type="CDD" id="cd06261">
    <property type="entry name" value="TM_PBP2"/>
    <property type="match status" value="1"/>
</dbReference>
<sequence>MVAYAIRRLIQAVVLLVIVSIVTFILIHSAPGGPAILANPDLSRDQIAQASAQLGLDDPLPVQYGRWAGNVLRGDFGVSYNTIEPVVDLIGARLPNTLLLAGMALLLGLVIAIPLGVVCALRRNSWLDRAVAGLTFFGVSMPVFWLGIMLIILFSVQLRVLPSGGMMSLGEPFSLWDRLRHLILPVSVLALGNLAELTRYTRSGLVTVMSEDYVRTARAKGLTQRSVVVGHALRNALIPVVTIIGVMLPRAVSGAAITEAVFSWPGMGQLAINAATTRDYPVVLGTTLVVAAVVIFSSFITDLAYGYLDPRIRLG</sequence>
<feature type="transmembrane region" description="Helical" evidence="7">
    <location>
        <begin position="236"/>
        <end position="262"/>
    </location>
</feature>
<evidence type="ECO:0000259" key="8">
    <source>
        <dbReference type="PROSITE" id="PS50928"/>
    </source>
</evidence>
<dbReference type="GO" id="GO:0055085">
    <property type="term" value="P:transmembrane transport"/>
    <property type="evidence" value="ECO:0007669"/>
    <property type="project" value="InterPro"/>
</dbReference>
<dbReference type="PANTHER" id="PTHR43163">
    <property type="entry name" value="DIPEPTIDE TRANSPORT SYSTEM PERMEASE PROTEIN DPPB-RELATED"/>
    <property type="match status" value="1"/>
</dbReference>
<gene>
    <name evidence="9" type="ORF">AVDCRST_MAG33-940</name>
</gene>
<keyword evidence="5 7" id="KW-1133">Transmembrane helix</keyword>
<accession>A0A6J4UIB3</accession>
<evidence type="ECO:0000256" key="6">
    <source>
        <dbReference type="ARBA" id="ARBA00023136"/>
    </source>
</evidence>
<feature type="transmembrane region" description="Helical" evidence="7">
    <location>
        <begin position="98"/>
        <end position="121"/>
    </location>
</feature>